<reference evidence="3 4" key="1">
    <citation type="submission" date="2019-07" db="EMBL/GenBank/DDBJ databases">
        <title>Quadrisphaera sp. strain DD2A genome sequencing and assembly.</title>
        <authorList>
            <person name="Kim I."/>
        </authorList>
    </citation>
    <scope>NUCLEOTIDE SEQUENCE [LARGE SCALE GENOMIC DNA]</scope>
    <source>
        <strain evidence="3 4">DD2A</strain>
    </source>
</reference>
<dbReference type="InterPro" id="IPR042099">
    <property type="entry name" value="ANL_N_sf"/>
</dbReference>
<dbReference type="InterPro" id="IPR020845">
    <property type="entry name" value="AMP-binding_CS"/>
</dbReference>
<gene>
    <name evidence="3" type="ORF">FMM08_00170</name>
</gene>
<feature type="domain" description="AMP-binding enzyme C-terminal" evidence="2">
    <location>
        <begin position="307"/>
        <end position="382"/>
    </location>
</feature>
<dbReference type="InterPro" id="IPR025110">
    <property type="entry name" value="AMP-bd_C"/>
</dbReference>
<accession>A0A5C8ZLY3</accession>
<evidence type="ECO:0000259" key="2">
    <source>
        <dbReference type="Pfam" id="PF13193"/>
    </source>
</evidence>
<dbReference type="InterPro" id="IPR045851">
    <property type="entry name" value="AMP-bd_C_sf"/>
</dbReference>
<protein>
    <submittedName>
        <fullName evidence="3">AMP-binding protein</fullName>
    </submittedName>
</protein>
<dbReference type="Gene3D" id="3.40.50.12780">
    <property type="entry name" value="N-terminal domain of ligase-like"/>
    <property type="match status" value="1"/>
</dbReference>
<organism evidence="3 4">
    <name type="scientific">Quadrisphaera setariae</name>
    <dbReference type="NCBI Taxonomy" id="2593304"/>
    <lineage>
        <taxon>Bacteria</taxon>
        <taxon>Bacillati</taxon>
        <taxon>Actinomycetota</taxon>
        <taxon>Actinomycetes</taxon>
        <taxon>Kineosporiales</taxon>
        <taxon>Kineosporiaceae</taxon>
        <taxon>Quadrisphaera</taxon>
    </lineage>
</organism>
<keyword evidence="4" id="KW-1185">Reference proteome</keyword>
<dbReference type="NCBIfam" id="NF005877">
    <property type="entry name" value="PRK07824.1"/>
    <property type="match status" value="1"/>
</dbReference>
<dbReference type="AlphaFoldDB" id="A0A5C8ZLY3"/>
<evidence type="ECO:0000313" key="4">
    <source>
        <dbReference type="Proteomes" id="UP000321234"/>
    </source>
</evidence>
<comment type="caution">
    <text evidence="3">The sequence shown here is derived from an EMBL/GenBank/DDBJ whole genome shotgun (WGS) entry which is preliminary data.</text>
</comment>
<feature type="domain" description="AMP-dependent synthetase/ligase" evidence="1">
    <location>
        <begin position="54"/>
        <end position="251"/>
    </location>
</feature>
<dbReference type="SUPFAM" id="SSF56801">
    <property type="entry name" value="Acetyl-CoA synthetase-like"/>
    <property type="match status" value="1"/>
</dbReference>
<dbReference type="PROSITE" id="PS00455">
    <property type="entry name" value="AMP_BINDING"/>
    <property type="match status" value="1"/>
</dbReference>
<dbReference type="OrthoDB" id="9803968at2"/>
<name>A0A5C8ZLY3_9ACTN</name>
<dbReference type="Gene3D" id="3.30.300.30">
    <property type="match status" value="1"/>
</dbReference>
<dbReference type="PANTHER" id="PTHR43767">
    <property type="entry name" value="LONG-CHAIN-FATTY-ACID--COA LIGASE"/>
    <property type="match status" value="1"/>
</dbReference>
<dbReference type="Pfam" id="PF00501">
    <property type="entry name" value="AMP-binding"/>
    <property type="match status" value="1"/>
</dbReference>
<evidence type="ECO:0000259" key="1">
    <source>
        <dbReference type="Pfam" id="PF00501"/>
    </source>
</evidence>
<proteinExistence type="predicted"/>
<dbReference type="InterPro" id="IPR000873">
    <property type="entry name" value="AMP-dep_synth/lig_dom"/>
</dbReference>
<dbReference type="PANTHER" id="PTHR43767:SF1">
    <property type="entry name" value="NONRIBOSOMAL PEPTIDE SYNTHASE PES1 (EUROFUNG)-RELATED"/>
    <property type="match status" value="1"/>
</dbReference>
<dbReference type="Proteomes" id="UP000321234">
    <property type="component" value="Unassembled WGS sequence"/>
</dbReference>
<dbReference type="InterPro" id="IPR050237">
    <property type="entry name" value="ATP-dep_AMP-bd_enzyme"/>
</dbReference>
<dbReference type="Pfam" id="PF13193">
    <property type="entry name" value="AMP-binding_C"/>
    <property type="match status" value="1"/>
</dbReference>
<evidence type="ECO:0000313" key="3">
    <source>
        <dbReference type="EMBL" id="TXR58193.1"/>
    </source>
</evidence>
<dbReference type="EMBL" id="VKAC01000001">
    <property type="protein sequence ID" value="TXR58193.1"/>
    <property type="molecule type" value="Genomic_DNA"/>
</dbReference>
<dbReference type="GO" id="GO:0016878">
    <property type="term" value="F:acid-thiol ligase activity"/>
    <property type="evidence" value="ECO:0007669"/>
    <property type="project" value="UniProtKB-ARBA"/>
</dbReference>
<sequence>MVVPPAEQAHRVRELLDALRAALEGAGPALLPLPADSAAADRLRAAARTDLTLAQGTALVLATSGSTGEAKAVELSADALVTSARATAARLGGHGRWLLALPLEHVAAWQVLVRSAVAGTRPVVAPPGDPSALPGAVAALEDGTDAPHFASLVPTQLARALEVPEAADALARLDAVLLGGAAAPAPLLARAERAGVRVVRTYGSTETSGGCVYDGVALDGVAVALEATGQGDEDDDEGRVLLSGPVLATGYRGRPDLTAEAFVERDERRWYATSDLGRVDAAGRLSVLGRLDDVVVTGGRKVAPLAVERVVAELPGVADVLVVGVPDPEWGQRVVALVVPAAGSAVPSLDAVRGAVRERLGAASAPRDLLVVEAVPVRGIGKPDRRAAAALAVRLLATPS</sequence>